<dbReference type="Proteomes" id="UP000286045">
    <property type="component" value="Unassembled WGS sequence"/>
</dbReference>
<feature type="region of interest" description="Disordered" evidence="1">
    <location>
        <begin position="232"/>
        <end position="273"/>
    </location>
</feature>
<proteinExistence type="predicted"/>
<feature type="compositionally biased region" description="Polar residues" evidence="1">
    <location>
        <begin position="53"/>
        <end position="64"/>
    </location>
</feature>
<sequence>MSYWAHTSSGAGENPPPLPPRNYSYGPVTTPDERPPPMPPRPVSMQRKAVPSTGVQAPTSSAQNGRIIIPGQSMAPEHTGYHQYPSSDSSVTENQLSGYPDISHLFPDGKIPPPPPLPTHSGASSSSQTPSSASRPDTGVPIPTSQPQIISSPGMCTQKNQLQNETQPPGSGNLRQRTVAIENATTNTNAHDVDKSLAGQTDNTQGVAHHTINDDMAAISGNFQAMQLEKFREATRASSPRHSSNPAPYISENVPPPIRSPNTNAPTQPQSAPRECISTNVIFASTWYTHHRAPDFPICVNCYENHIRRSRFEAEFQGELKDDGKLRACGFSGARIKENLWNLALSSGSLDSLVEYMSLRPTIPDCVGQGGVKGDAGIKWYRTRNNDIPAMVVCQACYEDNILAHPGFGVDHFEPSTFQQAADQIWSCDMAIPYVYREYKVRALTDDWQPFIQGVAARMTFKPCPGDKTVYPDGRVWFTPVGGPQGLLACVACYCDYILLTGQDSRWQNAGDNLVNMFGVSVCCYFGSQFNVRALAARTLDTNDYTAFWKAIDIVNRGPMCKSQMQNATWYTLRSNPDGFEICQACYVAIAEPMGVGHHFTPKAGIAPESKITCSFNPGIARFPVYMNKLLEMVYKQDPAPLEEFVKVYASMPVCRRDRHVENARWFGWDECTICAECHHEFICGTALADAMPHQGTQVSGGVMCEIYSPRMRQLYLAACASDPADPTPLLEYSVQRRAVWGETMPRVRQIISNIQLKIAQQNMAISNSAFYTYSGNLWQRTLPLEQTYSSAAIGSGHYNHMQIKGAEYGRLATAIGNDIRGSPAHVADELERRWRAVE</sequence>
<accession>A0A439CPC1</accession>
<dbReference type="AlphaFoldDB" id="A0A439CPC1"/>
<reference evidence="2 3" key="1">
    <citation type="submission" date="2018-12" db="EMBL/GenBank/DDBJ databases">
        <title>Draft genome sequence of Xylaria grammica IHI A82.</title>
        <authorList>
            <person name="Buettner E."/>
            <person name="Kellner H."/>
        </authorList>
    </citation>
    <scope>NUCLEOTIDE SEQUENCE [LARGE SCALE GENOMIC DNA]</scope>
    <source>
        <strain evidence="2 3">IHI A82</strain>
    </source>
</reference>
<feature type="region of interest" description="Disordered" evidence="1">
    <location>
        <begin position="1"/>
        <end position="154"/>
    </location>
</feature>
<protein>
    <recommendedName>
        <fullName evidence="4">Integral membrane protein</fullName>
    </recommendedName>
</protein>
<evidence type="ECO:0000256" key="1">
    <source>
        <dbReference type="SAM" id="MobiDB-lite"/>
    </source>
</evidence>
<feature type="compositionally biased region" description="Polar residues" evidence="1">
    <location>
        <begin position="236"/>
        <end position="246"/>
    </location>
</feature>
<dbReference type="STRING" id="363999.A0A439CPC1"/>
<feature type="compositionally biased region" description="Polar residues" evidence="1">
    <location>
        <begin position="143"/>
        <end position="154"/>
    </location>
</feature>
<feature type="compositionally biased region" description="Polar residues" evidence="1">
    <location>
        <begin position="260"/>
        <end position="273"/>
    </location>
</feature>
<evidence type="ECO:0008006" key="4">
    <source>
        <dbReference type="Google" id="ProtNLM"/>
    </source>
</evidence>
<organism evidence="2 3">
    <name type="scientific">Xylaria grammica</name>
    <dbReference type="NCBI Taxonomy" id="363999"/>
    <lineage>
        <taxon>Eukaryota</taxon>
        <taxon>Fungi</taxon>
        <taxon>Dikarya</taxon>
        <taxon>Ascomycota</taxon>
        <taxon>Pezizomycotina</taxon>
        <taxon>Sordariomycetes</taxon>
        <taxon>Xylariomycetidae</taxon>
        <taxon>Xylariales</taxon>
        <taxon>Xylariaceae</taxon>
        <taxon>Xylaria</taxon>
    </lineage>
</organism>
<feature type="compositionally biased region" description="Polar residues" evidence="1">
    <location>
        <begin position="1"/>
        <end position="11"/>
    </location>
</feature>
<name>A0A439CPC1_9PEZI</name>
<keyword evidence="3" id="KW-1185">Reference proteome</keyword>
<evidence type="ECO:0000313" key="2">
    <source>
        <dbReference type="EMBL" id="RWA03995.1"/>
    </source>
</evidence>
<evidence type="ECO:0000313" key="3">
    <source>
        <dbReference type="Proteomes" id="UP000286045"/>
    </source>
</evidence>
<comment type="caution">
    <text evidence="2">The sequence shown here is derived from an EMBL/GenBank/DDBJ whole genome shotgun (WGS) entry which is preliminary data.</text>
</comment>
<feature type="compositionally biased region" description="Polar residues" evidence="1">
    <location>
        <begin position="84"/>
        <end position="97"/>
    </location>
</feature>
<gene>
    <name evidence="2" type="ORF">EKO27_g11110</name>
</gene>
<dbReference type="EMBL" id="RYZI01000653">
    <property type="protein sequence ID" value="RWA03995.1"/>
    <property type="molecule type" value="Genomic_DNA"/>
</dbReference>
<feature type="compositionally biased region" description="Low complexity" evidence="1">
    <location>
        <begin position="121"/>
        <end position="134"/>
    </location>
</feature>